<reference evidence="2" key="1">
    <citation type="submission" date="2023-03" db="EMBL/GenBank/DDBJ databases">
        <title>Massive genome expansion in bonnet fungi (Mycena s.s.) driven by repeated elements and novel gene families across ecological guilds.</title>
        <authorList>
            <consortium name="Lawrence Berkeley National Laboratory"/>
            <person name="Harder C.B."/>
            <person name="Miyauchi S."/>
            <person name="Viragh M."/>
            <person name="Kuo A."/>
            <person name="Thoen E."/>
            <person name="Andreopoulos B."/>
            <person name="Lu D."/>
            <person name="Skrede I."/>
            <person name="Drula E."/>
            <person name="Henrissat B."/>
            <person name="Morin E."/>
            <person name="Kohler A."/>
            <person name="Barry K."/>
            <person name="LaButti K."/>
            <person name="Morin E."/>
            <person name="Salamov A."/>
            <person name="Lipzen A."/>
            <person name="Mereny Z."/>
            <person name="Hegedus B."/>
            <person name="Baldrian P."/>
            <person name="Stursova M."/>
            <person name="Weitz H."/>
            <person name="Taylor A."/>
            <person name="Grigoriev I.V."/>
            <person name="Nagy L.G."/>
            <person name="Martin F."/>
            <person name="Kauserud H."/>
        </authorList>
    </citation>
    <scope>NUCLEOTIDE SEQUENCE</scope>
    <source>
        <strain evidence="2">CBHHK002</strain>
    </source>
</reference>
<proteinExistence type="predicted"/>
<dbReference type="Proteomes" id="UP001218218">
    <property type="component" value="Unassembled WGS sequence"/>
</dbReference>
<feature type="region of interest" description="Disordered" evidence="1">
    <location>
        <begin position="34"/>
        <end position="61"/>
    </location>
</feature>
<protein>
    <submittedName>
        <fullName evidence="2">Uncharacterized protein</fullName>
    </submittedName>
</protein>
<gene>
    <name evidence="2" type="ORF">DFH08DRAFT_1036941</name>
</gene>
<name>A0AAD7EFW0_9AGAR</name>
<accession>A0AAD7EFW0</accession>
<feature type="compositionally biased region" description="Polar residues" evidence="1">
    <location>
        <begin position="300"/>
        <end position="321"/>
    </location>
</feature>
<feature type="compositionally biased region" description="Polar residues" evidence="1">
    <location>
        <begin position="328"/>
        <end position="345"/>
    </location>
</feature>
<evidence type="ECO:0000256" key="1">
    <source>
        <dbReference type="SAM" id="MobiDB-lite"/>
    </source>
</evidence>
<keyword evidence="3" id="KW-1185">Reference proteome</keyword>
<feature type="region of interest" description="Disordered" evidence="1">
    <location>
        <begin position="300"/>
        <end position="369"/>
    </location>
</feature>
<evidence type="ECO:0000313" key="2">
    <source>
        <dbReference type="EMBL" id="KAJ7318139.1"/>
    </source>
</evidence>
<feature type="compositionally biased region" description="Polar residues" evidence="1">
    <location>
        <begin position="354"/>
        <end position="369"/>
    </location>
</feature>
<comment type="caution">
    <text evidence="2">The sequence shown here is derived from an EMBL/GenBank/DDBJ whole genome shotgun (WGS) entry which is preliminary data.</text>
</comment>
<feature type="region of interest" description="Disordered" evidence="1">
    <location>
        <begin position="1"/>
        <end position="20"/>
    </location>
</feature>
<dbReference type="AlphaFoldDB" id="A0AAD7EFW0"/>
<organism evidence="2 3">
    <name type="scientific">Mycena albidolilacea</name>
    <dbReference type="NCBI Taxonomy" id="1033008"/>
    <lineage>
        <taxon>Eukaryota</taxon>
        <taxon>Fungi</taxon>
        <taxon>Dikarya</taxon>
        <taxon>Basidiomycota</taxon>
        <taxon>Agaricomycotina</taxon>
        <taxon>Agaricomycetes</taxon>
        <taxon>Agaricomycetidae</taxon>
        <taxon>Agaricales</taxon>
        <taxon>Marasmiineae</taxon>
        <taxon>Mycenaceae</taxon>
        <taxon>Mycena</taxon>
    </lineage>
</organism>
<evidence type="ECO:0000313" key="3">
    <source>
        <dbReference type="Proteomes" id="UP001218218"/>
    </source>
</evidence>
<feature type="compositionally biased region" description="Low complexity" evidence="1">
    <location>
        <begin position="148"/>
        <end position="160"/>
    </location>
</feature>
<sequence length="566" mass="60402">MLSLLKKRLPSGSSSTSSGLKPLFLVEKLVSAKVTPLEASRSSAVEPKKKTRPPRGPLRVAAGCRPSAQTAVVQQRPPFVVSMHVGTPDRVRPVSKPTVRRAVPPPKPEVDRKSGLPSTRIPKAVKARLKQSIAVPAIRSPKKTTTFRSRIPVSVRRPSSLARTPAGSPPVRPPQSAARSKIPVLAQRRSPDVFSALRTSPQSARLPRTTPFLIPRFNCTSVFASPMSSSSTGNLSFNAQTPCPSHTLVTKARPLARKDLVVESAGLSQSLHAEVVTDSIVSETEVIVVARFPSVITPSSELTTATKTDSSSNQVASTEVTRNIKASPDSTPTHASPVSSSGNTDSVRRPASADSCSLQKTKPTANTTEDNSIMGAFIGELKSRLSWTKAATVLKADSFVLASKSGCRPSDNDNANTEEKSELQQVLALRRQAIAGFSYKIALDKQPTSPTESRRPLAPIQNRPANGVFVGTQASDSTKDMHLHHTAPTGAFPSSDENDDCNPLGTDLTVTELVTTAFGTRRVRRLVIPPLAEGARPSRDPRIVAELKFLRAKQKVGGGAKADKVA</sequence>
<feature type="region of interest" description="Disordered" evidence="1">
    <location>
        <begin position="445"/>
        <end position="464"/>
    </location>
</feature>
<feature type="region of interest" description="Disordered" evidence="1">
    <location>
        <begin position="90"/>
        <end position="118"/>
    </location>
</feature>
<dbReference type="EMBL" id="JARIHO010000059">
    <property type="protein sequence ID" value="KAJ7318139.1"/>
    <property type="molecule type" value="Genomic_DNA"/>
</dbReference>
<feature type="region of interest" description="Disordered" evidence="1">
    <location>
        <begin position="141"/>
        <end position="180"/>
    </location>
</feature>